<accession>A0AA89C379</accession>
<gene>
    <name evidence="1" type="ORF">FSP39_005562</name>
</gene>
<reference evidence="1" key="1">
    <citation type="submission" date="2019-08" db="EMBL/GenBank/DDBJ databases">
        <title>The improved chromosome-level genome for the pearl oyster Pinctada fucata martensii using PacBio sequencing and Hi-C.</title>
        <authorList>
            <person name="Zheng Z."/>
        </authorList>
    </citation>
    <scope>NUCLEOTIDE SEQUENCE</scope>
    <source>
        <strain evidence="1">ZZ-2019</strain>
        <tissue evidence="1">Adductor muscle</tissue>
    </source>
</reference>
<organism evidence="1 2">
    <name type="scientific">Pinctada imbricata</name>
    <name type="common">Atlantic pearl-oyster</name>
    <name type="synonym">Pinctada martensii</name>
    <dbReference type="NCBI Taxonomy" id="66713"/>
    <lineage>
        <taxon>Eukaryota</taxon>
        <taxon>Metazoa</taxon>
        <taxon>Spiralia</taxon>
        <taxon>Lophotrochozoa</taxon>
        <taxon>Mollusca</taxon>
        <taxon>Bivalvia</taxon>
        <taxon>Autobranchia</taxon>
        <taxon>Pteriomorphia</taxon>
        <taxon>Pterioida</taxon>
        <taxon>Pterioidea</taxon>
        <taxon>Pteriidae</taxon>
        <taxon>Pinctada</taxon>
    </lineage>
</organism>
<name>A0AA89C379_PINIB</name>
<sequence>MGKRRKRSIVPDDDRLNFEHARNRWEVQKILAAADRAKAHAKAEPLDSPASQSMSLNTFRSFRKFVQKEKKEPLPTRLLFGTNVLVLHMNDEAANKEKKEKKRKKKAKKVNGWYVMGEEGDERTRSPLSWKDILEQPMRDPTMYSEYGRNPTGAILPSRVHRQEAEEILEQETSKEALKEKMKNK</sequence>
<comment type="caution">
    <text evidence="1">The sequence shown here is derived from an EMBL/GenBank/DDBJ whole genome shotgun (WGS) entry which is preliminary data.</text>
</comment>
<dbReference type="AlphaFoldDB" id="A0AA89C379"/>
<dbReference type="Proteomes" id="UP001186944">
    <property type="component" value="Unassembled WGS sequence"/>
</dbReference>
<proteinExistence type="predicted"/>
<protein>
    <submittedName>
        <fullName evidence="1">Uncharacterized protein</fullName>
    </submittedName>
</protein>
<keyword evidence="2" id="KW-1185">Reference proteome</keyword>
<dbReference type="EMBL" id="VSWD01000006">
    <property type="protein sequence ID" value="KAK3099513.1"/>
    <property type="molecule type" value="Genomic_DNA"/>
</dbReference>
<evidence type="ECO:0000313" key="1">
    <source>
        <dbReference type="EMBL" id="KAK3099513.1"/>
    </source>
</evidence>
<evidence type="ECO:0000313" key="2">
    <source>
        <dbReference type="Proteomes" id="UP001186944"/>
    </source>
</evidence>